<evidence type="ECO:0000259" key="13">
    <source>
        <dbReference type="Pfam" id="PF08029"/>
    </source>
</evidence>
<dbReference type="EMBL" id="BMDQ01000002">
    <property type="protein sequence ID" value="GGI57514.1"/>
    <property type="molecule type" value="Genomic_DNA"/>
</dbReference>
<feature type="domain" description="ATP phosphoribosyltransferase catalytic" evidence="12">
    <location>
        <begin position="69"/>
        <end position="223"/>
    </location>
</feature>
<protein>
    <recommendedName>
        <fullName evidence="5 11">ATP phosphoribosyltransferase</fullName>
        <shortName evidence="11">ATP-PRT</shortName>
        <shortName evidence="11">ATP-PRTase</shortName>
        <ecNumber evidence="4 11">2.4.2.17</ecNumber>
    </recommendedName>
</protein>
<dbReference type="Pfam" id="PF01634">
    <property type="entry name" value="HisG"/>
    <property type="match status" value="1"/>
</dbReference>
<keyword evidence="6 11" id="KW-0028">Amino-acid biosynthesis</keyword>
<keyword evidence="8 11" id="KW-0808">Transferase</keyword>
<dbReference type="Proteomes" id="UP000624701">
    <property type="component" value="Unassembled WGS sequence"/>
</dbReference>
<comment type="subcellular location">
    <subcellularLocation>
        <location evidence="11">Cytoplasm</location>
    </subcellularLocation>
</comment>
<keyword evidence="11" id="KW-0460">Magnesium</keyword>
<feature type="domain" description="Histidine biosynthesis HisG C-terminal" evidence="13">
    <location>
        <begin position="229"/>
        <end position="300"/>
    </location>
</feature>
<dbReference type="InterPro" id="IPR011322">
    <property type="entry name" value="N-reg_PII-like_a/b"/>
</dbReference>
<dbReference type="PANTHER" id="PTHR21403">
    <property type="entry name" value="ATP PHOSPHORIBOSYLTRANSFERASE ATP-PRTASE"/>
    <property type="match status" value="1"/>
</dbReference>
<organism evidence="14 15">
    <name type="scientific">Winogradskyella haliclonae</name>
    <dbReference type="NCBI Taxonomy" id="2048558"/>
    <lineage>
        <taxon>Bacteria</taxon>
        <taxon>Pseudomonadati</taxon>
        <taxon>Bacteroidota</taxon>
        <taxon>Flavobacteriia</taxon>
        <taxon>Flavobacteriales</taxon>
        <taxon>Flavobacteriaceae</taxon>
        <taxon>Winogradskyella</taxon>
    </lineage>
</organism>
<evidence type="ECO:0000256" key="11">
    <source>
        <dbReference type="HAMAP-Rule" id="MF_00079"/>
    </source>
</evidence>
<comment type="function">
    <text evidence="10 11">Catalyzes the condensation of ATP and 5-phosphoribose 1-diphosphate to form N'-(5'-phosphoribosyl)-ATP (PR-ATP). Has a crucial role in the pathway because the rate of histidine biosynthesis seems to be controlled primarily by regulation of HisG enzymatic activity.</text>
</comment>
<keyword evidence="11" id="KW-0547">Nucleotide-binding</keyword>
<evidence type="ECO:0000313" key="14">
    <source>
        <dbReference type="EMBL" id="GGI57514.1"/>
    </source>
</evidence>
<evidence type="ECO:0000313" key="15">
    <source>
        <dbReference type="Proteomes" id="UP000624701"/>
    </source>
</evidence>
<comment type="cofactor">
    <cofactor evidence="11">
        <name>Mg(2+)</name>
        <dbReference type="ChEBI" id="CHEBI:18420"/>
    </cofactor>
</comment>
<dbReference type="GO" id="GO:0016757">
    <property type="term" value="F:glycosyltransferase activity"/>
    <property type="evidence" value="ECO:0007669"/>
    <property type="project" value="UniProtKB-KW"/>
</dbReference>
<dbReference type="InterPro" id="IPR001348">
    <property type="entry name" value="ATP_PRibTrfase_HisG"/>
</dbReference>
<dbReference type="SUPFAM" id="SSF53850">
    <property type="entry name" value="Periplasmic binding protein-like II"/>
    <property type="match status" value="1"/>
</dbReference>
<dbReference type="EC" id="2.4.2.17" evidence="4 11"/>
<keyword evidence="11" id="KW-0963">Cytoplasm</keyword>
<reference evidence="15" key="1">
    <citation type="journal article" date="2019" name="Int. J. Syst. Evol. Microbiol.">
        <title>The Global Catalogue of Microorganisms (GCM) 10K type strain sequencing project: providing services to taxonomists for standard genome sequencing and annotation.</title>
        <authorList>
            <consortium name="The Broad Institute Genomics Platform"/>
            <consortium name="The Broad Institute Genome Sequencing Center for Infectious Disease"/>
            <person name="Wu L."/>
            <person name="Ma J."/>
        </authorList>
    </citation>
    <scope>NUCLEOTIDE SEQUENCE [LARGE SCALE GENOMIC DNA]</scope>
    <source>
        <strain evidence="15">CCM 8681</strain>
    </source>
</reference>
<comment type="similarity">
    <text evidence="3 11">Belongs to the ATP phosphoribosyltransferase family. Long subfamily.</text>
</comment>
<dbReference type="InterPro" id="IPR015867">
    <property type="entry name" value="N-reg_PII/ATP_PRibTrfase_C"/>
</dbReference>
<dbReference type="Pfam" id="PF08029">
    <property type="entry name" value="HisG_C"/>
    <property type="match status" value="1"/>
</dbReference>
<evidence type="ECO:0000256" key="6">
    <source>
        <dbReference type="ARBA" id="ARBA00022605"/>
    </source>
</evidence>
<accession>A0ABQ2BYC2</accession>
<dbReference type="InterPro" id="IPR013115">
    <property type="entry name" value="HisG_C"/>
</dbReference>
<evidence type="ECO:0000256" key="10">
    <source>
        <dbReference type="ARBA" id="ARBA00024861"/>
    </source>
</evidence>
<dbReference type="Gene3D" id="3.30.70.120">
    <property type="match status" value="1"/>
</dbReference>
<keyword evidence="7 11" id="KW-0328">Glycosyltransferase</keyword>
<evidence type="ECO:0000256" key="3">
    <source>
        <dbReference type="ARBA" id="ARBA00007955"/>
    </source>
</evidence>
<evidence type="ECO:0000256" key="2">
    <source>
        <dbReference type="ARBA" id="ARBA00004667"/>
    </source>
</evidence>
<dbReference type="InterPro" id="IPR020621">
    <property type="entry name" value="ATP-PRT_HisG_long"/>
</dbReference>
<evidence type="ECO:0000256" key="7">
    <source>
        <dbReference type="ARBA" id="ARBA00022676"/>
    </source>
</evidence>
<comment type="caution">
    <text evidence="14">The sequence shown here is derived from an EMBL/GenBank/DDBJ whole genome shotgun (WGS) entry which is preliminary data.</text>
</comment>
<dbReference type="PROSITE" id="PS01316">
    <property type="entry name" value="ATP_P_PHORIBOSYLTR"/>
    <property type="match status" value="1"/>
</dbReference>
<comment type="activity regulation">
    <text evidence="11">Feedback inhibited by histidine.</text>
</comment>
<evidence type="ECO:0000256" key="1">
    <source>
        <dbReference type="ARBA" id="ARBA00000915"/>
    </source>
</evidence>
<evidence type="ECO:0000256" key="4">
    <source>
        <dbReference type="ARBA" id="ARBA00011946"/>
    </source>
</evidence>
<comment type="pathway">
    <text evidence="2 11">Amino-acid biosynthesis; L-histidine biosynthesis; L-histidine from 5-phospho-alpha-D-ribose 1-diphosphate: step 1/9.</text>
</comment>
<dbReference type="InterPro" id="IPR013820">
    <property type="entry name" value="ATP_PRibTrfase_cat"/>
</dbReference>
<proteinExistence type="inferred from homology"/>
<evidence type="ECO:0000256" key="8">
    <source>
        <dbReference type="ARBA" id="ARBA00022679"/>
    </source>
</evidence>
<evidence type="ECO:0000256" key="5">
    <source>
        <dbReference type="ARBA" id="ARBA00020998"/>
    </source>
</evidence>
<gene>
    <name evidence="11 14" type="primary">hisG</name>
    <name evidence="14" type="ORF">GCM10011444_18230</name>
</gene>
<keyword evidence="9 11" id="KW-0368">Histidine biosynthesis</keyword>
<keyword evidence="15" id="KW-1185">Reference proteome</keyword>
<dbReference type="PANTHER" id="PTHR21403:SF8">
    <property type="entry name" value="ATP PHOSPHORIBOSYLTRANSFERASE"/>
    <property type="match status" value="1"/>
</dbReference>
<dbReference type="NCBIfam" id="TIGR03455">
    <property type="entry name" value="HisG_C-term"/>
    <property type="match status" value="1"/>
</dbReference>
<evidence type="ECO:0000256" key="9">
    <source>
        <dbReference type="ARBA" id="ARBA00023102"/>
    </source>
</evidence>
<keyword evidence="11" id="KW-0479">Metal-binding</keyword>
<keyword evidence="11" id="KW-0067">ATP-binding</keyword>
<dbReference type="SUPFAM" id="SSF54913">
    <property type="entry name" value="GlnB-like"/>
    <property type="match status" value="1"/>
</dbReference>
<sequence>MGFLFVNASIFSNYSNLKMNKLKIAVQKSGRLNEDSMKILKAIGISIDNGKDQLKASARNFPLEVFYLRNGDIPQYLRDGVVDAAIIGENVLIEKGNDLTIVERLGFSKCKVSIAVPKSSTAKSLKDLEGKRIATSYPNTVNQFLDRAGVKANLHIINGSVEIAPNIGLADGICDIVSSGSTLFKNGLKEIEVLLKSEAVLATSPKISEEQQVIINKIQFRLKSVLRGRENKYVLLNAPNDKLDKIVQILPGMNSPTILPLAKEGWSSLHSVINKNDFWDVIDELKANGAEGILVCPIENMVL</sequence>
<dbReference type="InterPro" id="IPR018198">
    <property type="entry name" value="ATP_PRibTrfase_CS"/>
</dbReference>
<evidence type="ECO:0000259" key="12">
    <source>
        <dbReference type="Pfam" id="PF01634"/>
    </source>
</evidence>
<comment type="catalytic activity">
    <reaction evidence="1 11">
        <text>1-(5-phospho-beta-D-ribosyl)-ATP + diphosphate = 5-phospho-alpha-D-ribose 1-diphosphate + ATP</text>
        <dbReference type="Rhea" id="RHEA:18473"/>
        <dbReference type="ChEBI" id="CHEBI:30616"/>
        <dbReference type="ChEBI" id="CHEBI:33019"/>
        <dbReference type="ChEBI" id="CHEBI:58017"/>
        <dbReference type="ChEBI" id="CHEBI:73183"/>
        <dbReference type="EC" id="2.4.2.17"/>
    </reaction>
</comment>
<dbReference type="HAMAP" id="MF_00079">
    <property type="entry name" value="HisG_Long"/>
    <property type="match status" value="1"/>
</dbReference>
<dbReference type="Gene3D" id="3.40.190.10">
    <property type="entry name" value="Periplasmic binding protein-like II"/>
    <property type="match status" value="2"/>
</dbReference>
<name>A0ABQ2BYC2_9FLAO</name>
<dbReference type="NCBIfam" id="TIGR00070">
    <property type="entry name" value="hisG"/>
    <property type="match status" value="1"/>
</dbReference>